<evidence type="ECO:0000256" key="4">
    <source>
        <dbReference type="ARBA" id="ARBA00023163"/>
    </source>
</evidence>
<evidence type="ECO:0000313" key="6">
    <source>
        <dbReference type="EMBL" id="SQD78401.1"/>
    </source>
</evidence>
<dbReference type="AlphaFoldDB" id="A0A330LR13"/>
<dbReference type="KEGG" id="mya:MORIYA_1923"/>
<evidence type="ECO:0000313" key="7">
    <source>
        <dbReference type="Proteomes" id="UP000250163"/>
    </source>
</evidence>
<dbReference type="InterPro" id="IPR018060">
    <property type="entry name" value="HTH_AraC"/>
</dbReference>
<dbReference type="InterPro" id="IPR018062">
    <property type="entry name" value="HTH_AraC-typ_CS"/>
</dbReference>
<dbReference type="PANTHER" id="PTHR46796:SF2">
    <property type="entry name" value="TRANSCRIPTIONAL REGULATORY PROTEIN"/>
    <property type="match status" value="1"/>
</dbReference>
<accession>A0A330LR13</accession>
<dbReference type="PROSITE" id="PS00041">
    <property type="entry name" value="HTH_ARAC_FAMILY_1"/>
    <property type="match status" value="1"/>
</dbReference>
<dbReference type="Gene3D" id="1.10.10.60">
    <property type="entry name" value="Homeodomain-like"/>
    <property type="match status" value="2"/>
</dbReference>
<dbReference type="PANTHER" id="PTHR46796">
    <property type="entry name" value="HTH-TYPE TRANSCRIPTIONAL ACTIVATOR RHAS-RELATED"/>
    <property type="match status" value="1"/>
</dbReference>
<keyword evidence="3" id="KW-0010">Activator</keyword>
<evidence type="ECO:0000256" key="2">
    <source>
        <dbReference type="ARBA" id="ARBA00023125"/>
    </source>
</evidence>
<reference evidence="7" key="1">
    <citation type="submission" date="2018-05" db="EMBL/GenBank/DDBJ databases">
        <authorList>
            <person name="Cea G.-C."/>
            <person name="William W."/>
        </authorList>
    </citation>
    <scope>NUCLEOTIDE SEQUENCE [LARGE SCALE GENOMIC DNA]</scope>
    <source>
        <strain evidence="7">DB21MT 5</strain>
    </source>
</reference>
<keyword evidence="7" id="KW-1185">Reference proteome</keyword>
<dbReference type="SUPFAM" id="SSF46689">
    <property type="entry name" value="Homeodomain-like"/>
    <property type="match status" value="2"/>
</dbReference>
<dbReference type="GO" id="GO:0003700">
    <property type="term" value="F:DNA-binding transcription factor activity"/>
    <property type="evidence" value="ECO:0007669"/>
    <property type="project" value="InterPro"/>
</dbReference>
<proteinExistence type="predicted"/>
<dbReference type="InterPro" id="IPR037923">
    <property type="entry name" value="HTH-like"/>
</dbReference>
<dbReference type="SMART" id="SM00342">
    <property type="entry name" value="HTH_ARAC"/>
    <property type="match status" value="1"/>
</dbReference>
<keyword evidence="1" id="KW-0805">Transcription regulation</keyword>
<sequence>MNNGKPLFYHSTGLPIEARSADNSIACYKKHTHEEFSVGIVEKGVSEYFNTGKKEEIGKGSTVIINPSDVHSCNPKDGYTWNYKMLFVDPQWLHCIQNEVLDKTTKEFIPFHQHHLTNQKTFNQFKLLFNILVSNSSKLHKEQSAISFFAHLIKEDQGKETVIKKSKHKALALARDYITDNFEKNIKIDNIACAAGLSSYYLIHAFRKEFGMTPHAYQLARRINKAKTLLRYGKDIASIAVDVGFTDQSHFHRNFKQIVAATPKQYKDCFA</sequence>
<protein>
    <recommendedName>
        <fullName evidence="5">HTH araC/xylS-type domain-containing protein</fullName>
    </recommendedName>
</protein>
<dbReference type="SUPFAM" id="SSF51215">
    <property type="entry name" value="Regulatory protein AraC"/>
    <property type="match status" value="1"/>
</dbReference>
<dbReference type="InterPro" id="IPR050204">
    <property type="entry name" value="AraC_XylS_family_regulators"/>
</dbReference>
<dbReference type="RefSeq" id="WP_112714490.1">
    <property type="nucleotide sequence ID" value="NZ_LS483250.1"/>
</dbReference>
<dbReference type="EMBL" id="LS483250">
    <property type="protein sequence ID" value="SQD78401.1"/>
    <property type="molecule type" value="Genomic_DNA"/>
</dbReference>
<gene>
    <name evidence="6" type="ORF">MORIYA_1923</name>
</gene>
<evidence type="ECO:0000256" key="3">
    <source>
        <dbReference type="ARBA" id="ARBA00023159"/>
    </source>
</evidence>
<dbReference type="Pfam" id="PF02311">
    <property type="entry name" value="AraC_binding"/>
    <property type="match status" value="1"/>
</dbReference>
<evidence type="ECO:0000259" key="5">
    <source>
        <dbReference type="PROSITE" id="PS01124"/>
    </source>
</evidence>
<keyword evidence="4" id="KW-0804">Transcription</keyword>
<feature type="domain" description="HTH araC/xylS-type" evidence="5">
    <location>
        <begin position="172"/>
        <end position="269"/>
    </location>
</feature>
<name>A0A330LR13_9GAMM</name>
<keyword evidence="2" id="KW-0238">DNA-binding</keyword>
<dbReference type="InterPro" id="IPR020449">
    <property type="entry name" value="Tscrpt_reg_AraC-type_HTH"/>
</dbReference>
<organism evidence="6 7">
    <name type="scientific">Moritella yayanosii</name>
    <dbReference type="NCBI Taxonomy" id="69539"/>
    <lineage>
        <taxon>Bacteria</taxon>
        <taxon>Pseudomonadati</taxon>
        <taxon>Pseudomonadota</taxon>
        <taxon>Gammaproteobacteria</taxon>
        <taxon>Alteromonadales</taxon>
        <taxon>Moritellaceae</taxon>
        <taxon>Moritella</taxon>
    </lineage>
</organism>
<dbReference type="Pfam" id="PF12833">
    <property type="entry name" value="HTH_18"/>
    <property type="match status" value="1"/>
</dbReference>
<dbReference type="PRINTS" id="PR00032">
    <property type="entry name" value="HTHARAC"/>
</dbReference>
<dbReference type="OrthoDB" id="9809338at2"/>
<evidence type="ECO:0000256" key="1">
    <source>
        <dbReference type="ARBA" id="ARBA00023015"/>
    </source>
</evidence>
<dbReference type="InterPro" id="IPR009057">
    <property type="entry name" value="Homeodomain-like_sf"/>
</dbReference>
<dbReference type="GO" id="GO:0043565">
    <property type="term" value="F:sequence-specific DNA binding"/>
    <property type="evidence" value="ECO:0007669"/>
    <property type="project" value="InterPro"/>
</dbReference>
<dbReference type="Proteomes" id="UP000250163">
    <property type="component" value="Chromosome MORIYA"/>
</dbReference>
<dbReference type="InterPro" id="IPR003313">
    <property type="entry name" value="AraC-bd"/>
</dbReference>
<dbReference type="PROSITE" id="PS01124">
    <property type="entry name" value="HTH_ARAC_FAMILY_2"/>
    <property type="match status" value="1"/>
</dbReference>